<accession>A0A1E3Q468</accession>
<dbReference type="Proteomes" id="UP000094385">
    <property type="component" value="Unassembled WGS sequence"/>
</dbReference>
<dbReference type="EMBL" id="KV454296">
    <property type="protein sequence ID" value="ODQ72284.1"/>
    <property type="molecule type" value="Genomic_DNA"/>
</dbReference>
<dbReference type="AlphaFoldDB" id="A0A1E3Q468"/>
<name>A0A1E3Q468_LIPST</name>
<sequence length="358" mass="39390">MLIERGNGTSRRMPTFVDINSFVSHPARVTIRHVQLRDLVWKTANQHEVLYVSERAVKTVDTDTGKTAQCSEFPFEPLCLTSAFGIVAAGGVRRGQLGITYRRPEEHADNRVDLPVTMIELGGYVNNSITLFKPGAASVSALVCNNDHTLRMLDINDSSYTVIDTLQLPVPLNHASISPDHKSIIACGDSAQLFVFHPEERKRSKAAADEATRVDSLAPLKWTRIATLATSADAGFSTAFSPSGVLFAVASQDGLASIYDSRYLSTSSSNTSLSTRNVPKPMKYIESTRPHEIPGAFRCLKFSTGPENLLLISEQADRVHVVETRRFEDRQILDISNAYRFSPTEIDADDRGQLAPLP</sequence>
<feature type="domain" description="DUF2415" evidence="1">
    <location>
        <begin position="295"/>
        <end position="333"/>
    </location>
</feature>
<dbReference type="SMART" id="SM00320">
    <property type="entry name" value="WD40"/>
    <property type="match status" value="2"/>
</dbReference>
<reference evidence="2 3" key="1">
    <citation type="journal article" date="2016" name="Proc. Natl. Acad. Sci. U.S.A.">
        <title>Comparative genomics of biotechnologically important yeasts.</title>
        <authorList>
            <person name="Riley R."/>
            <person name="Haridas S."/>
            <person name="Wolfe K.H."/>
            <person name="Lopes M.R."/>
            <person name="Hittinger C.T."/>
            <person name="Goeker M."/>
            <person name="Salamov A.A."/>
            <person name="Wisecaver J.H."/>
            <person name="Long T.M."/>
            <person name="Calvey C.H."/>
            <person name="Aerts A.L."/>
            <person name="Barry K.W."/>
            <person name="Choi C."/>
            <person name="Clum A."/>
            <person name="Coughlan A.Y."/>
            <person name="Deshpande S."/>
            <person name="Douglass A.P."/>
            <person name="Hanson S.J."/>
            <person name="Klenk H.-P."/>
            <person name="LaButti K.M."/>
            <person name="Lapidus A."/>
            <person name="Lindquist E.A."/>
            <person name="Lipzen A.M."/>
            <person name="Meier-Kolthoff J.P."/>
            <person name="Ohm R.A."/>
            <person name="Otillar R.P."/>
            <person name="Pangilinan J.L."/>
            <person name="Peng Y."/>
            <person name="Rokas A."/>
            <person name="Rosa C.A."/>
            <person name="Scheuner C."/>
            <person name="Sibirny A.A."/>
            <person name="Slot J.C."/>
            <person name="Stielow J.B."/>
            <person name="Sun H."/>
            <person name="Kurtzman C.P."/>
            <person name="Blackwell M."/>
            <person name="Grigoriev I.V."/>
            <person name="Jeffries T.W."/>
        </authorList>
    </citation>
    <scope>NUCLEOTIDE SEQUENCE [LARGE SCALE GENOMIC DNA]</scope>
    <source>
        <strain evidence="2 3">NRRL Y-11557</strain>
    </source>
</reference>
<organism evidence="2 3">
    <name type="scientific">Lipomyces starkeyi NRRL Y-11557</name>
    <dbReference type="NCBI Taxonomy" id="675824"/>
    <lineage>
        <taxon>Eukaryota</taxon>
        <taxon>Fungi</taxon>
        <taxon>Dikarya</taxon>
        <taxon>Ascomycota</taxon>
        <taxon>Saccharomycotina</taxon>
        <taxon>Lipomycetes</taxon>
        <taxon>Lipomycetales</taxon>
        <taxon>Lipomycetaceae</taxon>
        <taxon>Lipomyces</taxon>
    </lineage>
</organism>
<dbReference type="PANTHER" id="PTHR43991:SF9">
    <property type="entry name" value="DUF2415 DOMAIN-CONTAINING PROTEIN"/>
    <property type="match status" value="1"/>
</dbReference>
<dbReference type="Gene3D" id="2.130.10.10">
    <property type="entry name" value="YVTN repeat-like/Quinoprotein amine dehydrogenase"/>
    <property type="match status" value="1"/>
</dbReference>
<evidence type="ECO:0000313" key="3">
    <source>
        <dbReference type="Proteomes" id="UP000094385"/>
    </source>
</evidence>
<keyword evidence="3" id="KW-1185">Reference proteome</keyword>
<dbReference type="InterPro" id="IPR019417">
    <property type="entry name" value="DUF2415"/>
</dbReference>
<gene>
    <name evidence="2" type="ORF">LIPSTDRAFT_322158</name>
</gene>
<dbReference type="InterPro" id="IPR001680">
    <property type="entry name" value="WD40_rpt"/>
</dbReference>
<evidence type="ECO:0000313" key="2">
    <source>
        <dbReference type="EMBL" id="ODQ72284.1"/>
    </source>
</evidence>
<dbReference type="SUPFAM" id="SSF50978">
    <property type="entry name" value="WD40 repeat-like"/>
    <property type="match status" value="1"/>
</dbReference>
<proteinExistence type="predicted"/>
<protein>
    <recommendedName>
        <fullName evidence="1">DUF2415 domain-containing protein</fullName>
    </recommendedName>
</protein>
<evidence type="ECO:0000259" key="1">
    <source>
        <dbReference type="Pfam" id="PF10313"/>
    </source>
</evidence>
<dbReference type="InterPro" id="IPR036322">
    <property type="entry name" value="WD40_repeat_dom_sf"/>
</dbReference>
<dbReference type="Pfam" id="PF10313">
    <property type="entry name" value="DUF2415"/>
    <property type="match status" value="1"/>
</dbReference>
<dbReference type="InterPro" id="IPR015943">
    <property type="entry name" value="WD40/YVTN_repeat-like_dom_sf"/>
</dbReference>
<dbReference type="OrthoDB" id="418169at2759"/>
<dbReference type="PANTHER" id="PTHR43991">
    <property type="entry name" value="WD REPEAT PROTEIN (AFU_ORTHOLOGUE AFUA_8G05640)-RELATED"/>
    <property type="match status" value="1"/>
</dbReference>